<evidence type="ECO:0000259" key="7">
    <source>
        <dbReference type="PROSITE" id="PS50983"/>
    </source>
</evidence>
<dbReference type="AlphaFoldDB" id="A0A5B8LNT7"/>
<dbReference type="Proteomes" id="UP000315364">
    <property type="component" value="Chromosome"/>
</dbReference>
<evidence type="ECO:0000256" key="5">
    <source>
        <dbReference type="ARBA" id="ARBA00022729"/>
    </source>
</evidence>
<dbReference type="KEGG" id="dea:FPZ08_04140"/>
<keyword evidence="4" id="KW-0410">Iron transport</keyword>
<proteinExistence type="inferred from homology"/>
<feature type="domain" description="Fe/B12 periplasmic-binding" evidence="7">
    <location>
        <begin position="45"/>
        <end position="317"/>
    </location>
</feature>
<organism evidence="8 9">
    <name type="scientific">Devosia ginsengisoli</name>
    <dbReference type="NCBI Taxonomy" id="400770"/>
    <lineage>
        <taxon>Bacteria</taxon>
        <taxon>Pseudomonadati</taxon>
        <taxon>Pseudomonadota</taxon>
        <taxon>Alphaproteobacteria</taxon>
        <taxon>Hyphomicrobiales</taxon>
        <taxon>Devosiaceae</taxon>
        <taxon>Devosia</taxon>
    </lineage>
</organism>
<dbReference type="GO" id="GO:1901678">
    <property type="term" value="P:iron coordination entity transport"/>
    <property type="evidence" value="ECO:0007669"/>
    <property type="project" value="UniProtKB-ARBA"/>
</dbReference>
<evidence type="ECO:0000313" key="9">
    <source>
        <dbReference type="Proteomes" id="UP000315364"/>
    </source>
</evidence>
<dbReference type="GO" id="GO:0030288">
    <property type="term" value="C:outer membrane-bounded periplasmic space"/>
    <property type="evidence" value="ECO:0007669"/>
    <property type="project" value="TreeGrafter"/>
</dbReference>
<keyword evidence="9" id="KW-1185">Reference proteome</keyword>
<dbReference type="Pfam" id="PF01497">
    <property type="entry name" value="Peripla_BP_2"/>
    <property type="match status" value="1"/>
</dbReference>
<evidence type="ECO:0000256" key="6">
    <source>
        <dbReference type="SAM" id="SignalP"/>
    </source>
</evidence>
<keyword evidence="3" id="KW-0813">Transport</keyword>
<reference evidence="8 9" key="1">
    <citation type="submission" date="2019-07" db="EMBL/GenBank/DDBJ databases">
        <title>Full genome sequence of Devosia sp. Gsoil 520.</title>
        <authorList>
            <person name="Im W.-T."/>
        </authorList>
    </citation>
    <scope>NUCLEOTIDE SEQUENCE [LARGE SCALE GENOMIC DNA]</scope>
    <source>
        <strain evidence="8 9">Gsoil 520</strain>
    </source>
</reference>
<sequence length="323" mass="33776">MPKLLHTILVAIPLAFTTPAAFARAFPVSVDHAYGTTTIQAAPQRVVTWGWGTQDAVLALGVVPVGIPSMTYGGDGEGLLAWTRAAIEQSGQPMPEILGDGAGTPNFEAIAALDPDVIIAVYSGITEAEYARLSQIAPTVVFPEIRWTASWQDVVRLTGEALGKPGEAAQLIADTEQFIADEVAKYPAIAGKTVINFVDSGEGSISIRKAIDPRTKLLLSFGLLPAPELDNSDPAAFNYLLSYENLASLDADILVAFMDSSEAFFAQPFAARAPQVEKGALVLVDGASTTMAVGGAVTPLSLRWALPDLVSAVGAAAEAAEKP</sequence>
<comment type="subcellular location">
    <subcellularLocation>
        <location evidence="1">Cell envelope</location>
    </subcellularLocation>
</comment>
<evidence type="ECO:0000256" key="4">
    <source>
        <dbReference type="ARBA" id="ARBA00022496"/>
    </source>
</evidence>
<dbReference type="SUPFAM" id="SSF53807">
    <property type="entry name" value="Helical backbone' metal receptor"/>
    <property type="match status" value="1"/>
</dbReference>
<comment type="similarity">
    <text evidence="2">Belongs to the bacterial solute-binding protein 8 family.</text>
</comment>
<keyword evidence="5 6" id="KW-0732">Signal</keyword>
<dbReference type="PANTHER" id="PTHR30532:SF24">
    <property type="entry name" value="FERRIC ENTEROBACTIN-BINDING PERIPLASMIC PROTEIN FEPB"/>
    <property type="match status" value="1"/>
</dbReference>
<accession>A0A5B8LNT7</accession>
<name>A0A5B8LNT7_9HYPH</name>
<dbReference type="InterPro" id="IPR002491">
    <property type="entry name" value="ABC_transptr_periplasmic_BD"/>
</dbReference>
<dbReference type="RefSeq" id="WP_146288814.1">
    <property type="nucleotide sequence ID" value="NZ_CP042304.1"/>
</dbReference>
<dbReference type="Gene3D" id="3.40.50.1980">
    <property type="entry name" value="Nitrogenase molybdenum iron protein domain"/>
    <property type="match status" value="2"/>
</dbReference>
<evidence type="ECO:0000256" key="2">
    <source>
        <dbReference type="ARBA" id="ARBA00008814"/>
    </source>
</evidence>
<dbReference type="InterPro" id="IPR051313">
    <property type="entry name" value="Bact_iron-sidero_bind"/>
</dbReference>
<keyword evidence="4" id="KW-0406">Ion transport</keyword>
<evidence type="ECO:0000313" key="8">
    <source>
        <dbReference type="EMBL" id="QDZ10007.1"/>
    </source>
</evidence>
<dbReference type="OrthoDB" id="1846031at2"/>
<dbReference type="EMBL" id="CP042304">
    <property type="protein sequence ID" value="QDZ10007.1"/>
    <property type="molecule type" value="Genomic_DNA"/>
</dbReference>
<keyword evidence="4" id="KW-0408">Iron</keyword>
<evidence type="ECO:0000256" key="3">
    <source>
        <dbReference type="ARBA" id="ARBA00022448"/>
    </source>
</evidence>
<dbReference type="PANTHER" id="PTHR30532">
    <property type="entry name" value="IRON III DICITRATE-BINDING PERIPLASMIC PROTEIN"/>
    <property type="match status" value="1"/>
</dbReference>
<dbReference type="PROSITE" id="PS50983">
    <property type="entry name" value="FE_B12_PBP"/>
    <property type="match status" value="1"/>
</dbReference>
<feature type="signal peptide" evidence="6">
    <location>
        <begin position="1"/>
        <end position="23"/>
    </location>
</feature>
<protein>
    <submittedName>
        <fullName evidence="8">Iron-siderophore ABC transporter substrate-binding protein</fullName>
    </submittedName>
</protein>
<dbReference type="CDD" id="cd01146">
    <property type="entry name" value="FhuD"/>
    <property type="match status" value="1"/>
</dbReference>
<evidence type="ECO:0000256" key="1">
    <source>
        <dbReference type="ARBA" id="ARBA00004196"/>
    </source>
</evidence>
<gene>
    <name evidence="8" type="ORF">FPZ08_04140</name>
</gene>
<feature type="chain" id="PRO_5023012128" evidence="6">
    <location>
        <begin position="24"/>
        <end position="323"/>
    </location>
</feature>